<gene>
    <name evidence="1" type="ORF">SAMN05216402_0871</name>
</gene>
<reference evidence="1 2" key="1">
    <citation type="submission" date="2016-10" db="EMBL/GenBank/DDBJ databases">
        <authorList>
            <person name="Varghese N."/>
            <person name="Submissions S."/>
        </authorList>
    </citation>
    <scope>NUCLEOTIDE SEQUENCE [LARGE SCALE GENOMIC DNA]</scope>
    <source>
        <strain evidence="1 2">Nl1</strain>
    </source>
</reference>
<organism evidence="1 2">
    <name type="scientific">Nitrosospira multiformis</name>
    <dbReference type="NCBI Taxonomy" id="1231"/>
    <lineage>
        <taxon>Bacteria</taxon>
        <taxon>Pseudomonadati</taxon>
        <taxon>Pseudomonadota</taxon>
        <taxon>Betaproteobacteria</taxon>
        <taxon>Nitrosomonadales</taxon>
        <taxon>Nitrosomonadaceae</taxon>
        <taxon>Nitrosospira</taxon>
    </lineage>
</organism>
<name>A0ABY0T8L0_9PROT</name>
<proteinExistence type="predicted"/>
<comment type="caution">
    <text evidence="1">The sequence shown here is derived from an EMBL/GenBank/DDBJ whole genome shotgun (WGS) entry which is preliminary data.</text>
</comment>
<dbReference type="EMBL" id="FNKY01000001">
    <property type="protein sequence ID" value="SDQ44406.1"/>
    <property type="molecule type" value="Genomic_DNA"/>
</dbReference>
<evidence type="ECO:0000313" key="1">
    <source>
        <dbReference type="EMBL" id="SDQ44406.1"/>
    </source>
</evidence>
<dbReference type="Proteomes" id="UP000183471">
    <property type="component" value="Unassembled WGS sequence"/>
</dbReference>
<evidence type="ECO:0000313" key="2">
    <source>
        <dbReference type="Proteomes" id="UP000183471"/>
    </source>
</evidence>
<protein>
    <submittedName>
        <fullName evidence="1">Uncharacterized protein</fullName>
    </submittedName>
</protein>
<accession>A0ABY0T8L0</accession>
<sequence>MGPKPNTPRVMTCSASGWMNWLTRGTLWRSSRSTSTGAWYGVVTGLDHQGGRIGPTTHKEGLMSACVPLEQQQIDFSQVSNGLRSGNVLTSAGKGLSSPGRTLPRNAILFACAL</sequence>
<keyword evidence="2" id="KW-1185">Reference proteome</keyword>